<evidence type="ECO:0000313" key="9">
    <source>
        <dbReference type="EMBL" id="CAI8022903.1"/>
    </source>
</evidence>
<dbReference type="EMBL" id="CASHTH010001982">
    <property type="protein sequence ID" value="CAI8022903.1"/>
    <property type="molecule type" value="Genomic_DNA"/>
</dbReference>
<keyword evidence="8" id="KW-0464">Manganese</keyword>
<comment type="caution">
    <text evidence="9">The sequence shown here is derived from an EMBL/GenBank/DDBJ whole genome shotgun (WGS) entry which is preliminary data.</text>
</comment>
<keyword evidence="1" id="KW-0540">Nuclease</keyword>
<dbReference type="PANTHER" id="PTHR34353:SF2">
    <property type="entry name" value="CRISPR-ASSOCIATED ENDONUCLEASE CAS1 1"/>
    <property type="match status" value="1"/>
</dbReference>
<dbReference type="PANTHER" id="PTHR34353">
    <property type="entry name" value="CRISPR-ASSOCIATED ENDONUCLEASE CAS1 1"/>
    <property type="match status" value="1"/>
</dbReference>
<keyword evidence="6" id="KW-0051">Antiviral defense</keyword>
<dbReference type="Gene3D" id="1.20.120.920">
    <property type="entry name" value="CRISPR-associated endonuclease Cas1, C-terminal domain"/>
    <property type="match status" value="1"/>
</dbReference>
<keyword evidence="4" id="KW-0378">Hydrolase</keyword>
<dbReference type="NCBIfam" id="TIGR00287">
    <property type="entry name" value="cas1"/>
    <property type="match status" value="1"/>
</dbReference>
<evidence type="ECO:0000256" key="8">
    <source>
        <dbReference type="ARBA" id="ARBA00023211"/>
    </source>
</evidence>
<dbReference type="GO" id="GO:0043571">
    <property type="term" value="P:maintenance of CRISPR repeat elements"/>
    <property type="evidence" value="ECO:0007669"/>
    <property type="project" value="InterPro"/>
</dbReference>
<dbReference type="InterPro" id="IPR042206">
    <property type="entry name" value="CRISPR-assoc_Cas1_C"/>
</dbReference>
<evidence type="ECO:0000256" key="4">
    <source>
        <dbReference type="ARBA" id="ARBA00022801"/>
    </source>
</evidence>
<evidence type="ECO:0000256" key="3">
    <source>
        <dbReference type="ARBA" id="ARBA00022759"/>
    </source>
</evidence>
<keyword evidence="3 9" id="KW-0255">Endonuclease</keyword>
<evidence type="ECO:0000256" key="1">
    <source>
        <dbReference type="ARBA" id="ARBA00022722"/>
    </source>
</evidence>
<organism evidence="9 10">
    <name type="scientific">Geodia barretti</name>
    <name type="common">Barrett's horny sponge</name>
    <dbReference type="NCBI Taxonomy" id="519541"/>
    <lineage>
        <taxon>Eukaryota</taxon>
        <taxon>Metazoa</taxon>
        <taxon>Porifera</taxon>
        <taxon>Demospongiae</taxon>
        <taxon>Heteroscleromorpha</taxon>
        <taxon>Tetractinellida</taxon>
        <taxon>Astrophorina</taxon>
        <taxon>Geodiidae</taxon>
        <taxon>Geodia</taxon>
    </lineage>
</organism>
<keyword evidence="2" id="KW-0479">Metal-binding</keyword>
<name>A0AA35S3R6_GEOBA</name>
<evidence type="ECO:0000256" key="7">
    <source>
        <dbReference type="ARBA" id="ARBA00023125"/>
    </source>
</evidence>
<dbReference type="GO" id="GO:0051607">
    <property type="term" value="P:defense response to virus"/>
    <property type="evidence" value="ECO:0007669"/>
    <property type="project" value="UniProtKB-KW"/>
</dbReference>
<dbReference type="GO" id="GO:0003677">
    <property type="term" value="F:DNA binding"/>
    <property type="evidence" value="ECO:0007669"/>
    <property type="project" value="UniProtKB-KW"/>
</dbReference>
<evidence type="ECO:0000313" key="10">
    <source>
        <dbReference type="Proteomes" id="UP001174909"/>
    </source>
</evidence>
<proteinExistence type="predicted"/>
<evidence type="ECO:0000256" key="5">
    <source>
        <dbReference type="ARBA" id="ARBA00022842"/>
    </source>
</evidence>
<dbReference type="GO" id="GO:0004519">
    <property type="term" value="F:endonuclease activity"/>
    <property type="evidence" value="ECO:0007669"/>
    <property type="project" value="UniProtKB-KW"/>
</dbReference>
<dbReference type="Pfam" id="PF01867">
    <property type="entry name" value="Cas_Cas1"/>
    <property type="match status" value="1"/>
</dbReference>
<dbReference type="InterPro" id="IPR050646">
    <property type="entry name" value="Cas1"/>
</dbReference>
<sequence length="205" mass="23850">SRSRRATEKLERAENLESLLGYEGAGATAHYRAFWQLLGHDWGFTTRQFRPPPDPINAMLSLGYTLLHNHVYAFISVVGLDPYCGYFHQPKHGHAALASDLMEEFRQIIVDGYVLSVINNNRVRPEDFEQTNKGIRFTKEALDRFLTGYYGRMQQTFQHPTRNEKTTYLRCIELQVRHLARVVTGEDPVYKPFIVKSKNMWTVRQ</sequence>
<dbReference type="AlphaFoldDB" id="A0AA35S3R6"/>
<evidence type="ECO:0000256" key="2">
    <source>
        <dbReference type="ARBA" id="ARBA00022723"/>
    </source>
</evidence>
<dbReference type="Proteomes" id="UP001174909">
    <property type="component" value="Unassembled WGS sequence"/>
</dbReference>
<keyword evidence="5" id="KW-0460">Magnesium</keyword>
<dbReference type="InterPro" id="IPR002729">
    <property type="entry name" value="CRISPR-assoc_Cas1"/>
</dbReference>
<feature type="non-terminal residue" evidence="9">
    <location>
        <position position="1"/>
    </location>
</feature>
<dbReference type="CDD" id="cd09634">
    <property type="entry name" value="Cas1_I-II-III"/>
    <property type="match status" value="1"/>
</dbReference>
<gene>
    <name evidence="9" type="ORF">GBAR_LOCUS13412</name>
</gene>
<protein>
    <submittedName>
        <fullName evidence="9">CRISPR-associated endonuclease Cas1 3</fullName>
    </submittedName>
</protein>
<evidence type="ECO:0000256" key="6">
    <source>
        <dbReference type="ARBA" id="ARBA00023118"/>
    </source>
</evidence>
<accession>A0AA35S3R6</accession>
<keyword evidence="7" id="KW-0238">DNA-binding</keyword>
<dbReference type="GO" id="GO:0016787">
    <property type="term" value="F:hydrolase activity"/>
    <property type="evidence" value="ECO:0007669"/>
    <property type="project" value="UniProtKB-KW"/>
</dbReference>
<keyword evidence="10" id="KW-1185">Reference proteome</keyword>
<reference evidence="9" key="1">
    <citation type="submission" date="2023-03" db="EMBL/GenBank/DDBJ databases">
        <authorList>
            <person name="Steffen K."/>
            <person name="Cardenas P."/>
        </authorList>
    </citation>
    <scope>NUCLEOTIDE SEQUENCE</scope>
</reference>
<dbReference type="GO" id="GO:0046872">
    <property type="term" value="F:metal ion binding"/>
    <property type="evidence" value="ECO:0007669"/>
    <property type="project" value="UniProtKB-KW"/>
</dbReference>